<dbReference type="SUPFAM" id="SSF160631">
    <property type="entry name" value="SMI1/KNR4-like"/>
    <property type="match status" value="1"/>
</dbReference>
<dbReference type="AlphaFoldDB" id="A0AAV4YZU5"/>
<organism evidence="2 3">
    <name type="scientific">Methylobacterium bullatum</name>
    <dbReference type="NCBI Taxonomy" id="570505"/>
    <lineage>
        <taxon>Bacteria</taxon>
        <taxon>Pseudomonadati</taxon>
        <taxon>Pseudomonadota</taxon>
        <taxon>Alphaproteobacteria</taxon>
        <taxon>Hyphomicrobiales</taxon>
        <taxon>Methylobacteriaceae</taxon>
        <taxon>Methylobacterium</taxon>
    </lineage>
</organism>
<dbReference type="EMBL" id="BPQF01000001">
    <property type="protein sequence ID" value="GJD37610.1"/>
    <property type="molecule type" value="Genomic_DNA"/>
</dbReference>
<reference evidence="2" key="2">
    <citation type="submission" date="2021-08" db="EMBL/GenBank/DDBJ databases">
        <authorList>
            <person name="Tani A."/>
            <person name="Ola A."/>
            <person name="Ogura Y."/>
            <person name="Katsura K."/>
            <person name="Hayashi T."/>
        </authorList>
    </citation>
    <scope>NUCLEOTIDE SEQUENCE</scope>
    <source>
        <strain evidence="2">DSM 21893</strain>
    </source>
</reference>
<evidence type="ECO:0000313" key="3">
    <source>
        <dbReference type="Proteomes" id="UP001055307"/>
    </source>
</evidence>
<reference evidence="2" key="1">
    <citation type="journal article" date="2016" name="Front. Microbiol.">
        <title>Genome Sequence of the Piezophilic, Mesophilic Sulfate-Reducing Bacterium Desulfovibrio indicus J2T.</title>
        <authorList>
            <person name="Cao J."/>
            <person name="Maignien L."/>
            <person name="Shao Z."/>
            <person name="Alain K."/>
            <person name="Jebbar M."/>
        </authorList>
    </citation>
    <scope>NUCLEOTIDE SEQUENCE</scope>
    <source>
        <strain evidence="2">DSM 21893</strain>
    </source>
</reference>
<comment type="caution">
    <text evidence="2">The sequence shown here is derived from an EMBL/GenBank/DDBJ whole genome shotgun (WGS) entry which is preliminary data.</text>
</comment>
<dbReference type="Proteomes" id="UP001055307">
    <property type="component" value="Unassembled WGS sequence"/>
</dbReference>
<feature type="domain" description="Knr4/Smi1-like" evidence="1">
    <location>
        <begin position="14"/>
        <end position="157"/>
    </location>
</feature>
<protein>
    <recommendedName>
        <fullName evidence="1">Knr4/Smi1-like domain-containing protein</fullName>
    </recommendedName>
</protein>
<proteinExistence type="predicted"/>
<name>A0AAV4YZU5_9HYPH</name>
<sequence>MTQRLFASIQITRAATQDELAALETAIGDLPPSYRTFAETYGTGRTNDLLLIFMPFSCPSGTFEDRGRGLTDVLDDFVAHWIADGGRLGDLDCLEPYDEESVGVAARYNELVFFATSENGESFCWLRTDDRFAFYTLDRAFLSVRYGGDDLLAMIGDMQTDKVKRLLGTGYEPLPSSFVGLR</sequence>
<gene>
    <name evidence="2" type="ORF">OICFNHDK_0047</name>
</gene>
<accession>A0AAV4YZU5</accession>
<keyword evidence="3" id="KW-1185">Reference proteome</keyword>
<dbReference type="SMART" id="SM00860">
    <property type="entry name" value="SMI1_KNR4"/>
    <property type="match status" value="1"/>
</dbReference>
<dbReference type="InterPro" id="IPR037883">
    <property type="entry name" value="Knr4/Smi1-like_sf"/>
</dbReference>
<dbReference type="InterPro" id="IPR018958">
    <property type="entry name" value="Knr4/Smi1-like_dom"/>
</dbReference>
<evidence type="ECO:0000259" key="1">
    <source>
        <dbReference type="SMART" id="SM00860"/>
    </source>
</evidence>
<dbReference type="Pfam" id="PF09346">
    <property type="entry name" value="SMI1_KNR4"/>
    <property type="match status" value="1"/>
</dbReference>
<evidence type="ECO:0000313" key="2">
    <source>
        <dbReference type="EMBL" id="GJD37610.1"/>
    </source>
</evidence>
<dbReference type="RefSeq" id="WP_056147068.1">
    <property type="nucleotide sequence ID" value="NZ_BPQF01000001.1"/>
</dbReference>